<dbReference type="PANTHER" id="PTHR22753">
    <property type="entry name" value="TRANSMEMBRANE PROTEIN 68"/>
    <property type="match status" value="1"/>
</dbReference>
<dbReference type="AlphaFoldDB" id="A0A811KPB6"/>
<dbReference type="Pfam" id="PF01553">
    <property type="entry name" value="Acyltransferase"/>
    <property type="match status" value="1"/>
</dbReference>
<dbReference type="InterPro" id="IPR002123">
    <property type="entry name" value="Plipid/glycerol_acylTrfase"/>
</dbReference>
<feature type="compositionally biased region" description="Basic and acidic residues" evidence="1">
    <location>
        <begin position="585"/>
        <end position="595"/>
    </location>
</feature>
<feature type="compositionally biased region" description="Basic and acidic residues" evidence="1">
    <location>
        <begin position="619"/>
        <end position="632"/>
    </location>
</feature>
<name>A0A811KPB6_9BILA</name>
<dbReference type="PANTHER" id="PTHR22753:SF14">
    <property type="entry name" value="MONOACYLGLYCEROL_DIACYLGLYCEROL O-ACYLTRANSFERASE"/>
    <property type="match status" value="1"/>
</dbReference>
<keyword evidence="5" id="KW-1185">Reference proteome</keyword>
<feature type="transmembrane region" description="Helical" evidence="2">
    <location>
        <begin position="28"/>
        <end position="56"/>
    </location>
</feature>
<dbReference type="Proteomes" id="UP000614601">
    <property type="component" value="Unassembled WGS sequence"/>
</dbReference>
<reference evidence="4" key="1">
    <citation type="submission" date="2020-09" db="EMBL/GenBank/DDBJ databases">
        <authorList>
            <person name="Kikuchi T."/>
        </authorList>
    </citation>
    <scope>NUCLEOTIDE SEQUENCE</scope>
    <source>
        <strain evidence="4">SH1</strain>
    </source>
</reference>
<feature type="compositionally biased region" description="Polar residues" evidence="1">
    <location>
        <begin position="409"/>
        <end position="426"/>
    </location>
</feature>
<dbReference type="EMBL" id="CAJFDH010000004">
    <property type="protein sequence ID" value="CAD5218293.1"/>
    <property type="molecule type" value="Genomic_DNA"/>
</dbReference>
<feature type="region of interest" description="Disordered" evidence="1">
    <location>
        <begin position="327"/>
        <end position="632"/>
    </location>
</feature>
<feature type="compositionally biased region" description="Basic and acidic residues" evidence="1">
    <location>
        <begin position="365"/>
        <end position="381"/>
    </location>
</feature>
<feature type="compositionally biased region" description="Polar residues" evidence="1">
    <location>
        <begin position="451"/>
        <end position="476"/>
    </location>
</feature>
<evidence type="ECO:0000256" key="1">
    <source>
        <dbReference type="SAM" id="MobiDB-lite"/>
    </source>
</evidence>
<feature type="compositionally biased region" description="Basic and acidic residues" evidence="1">
    <location>
        <begin position="523"/>
        <end position="533"/>
    </location>
</feature>
<gene>
    <name evidence="4" type="ORF">BOKJ2_LOCUS7503</name>
</gene>
<feature type="compositionally biased region" description="Polar residues" evidence="1">
    <location>
        <begin position="432"/>
        <end position="441"/>
    </location>
</feature>
<evidence type="ECO:0000313" key="5">
    <source>
        <dbReference type="Proteomes" id="UP000614601"/>
    </source>
</evidence>
<dbReference type="GO" id="GO:0016746">
    <property type="term" value="F:acyltransferase activity"/>
    <property type="evidence" value="ECO:0007669"/>
    <property type="project" value="InterPro"/>
</dbReference>
<feature type="domain" description="Phospholipid/glycerol acyltransferase" evidence="3">
    <location>
        <begin position="96"/>
        <end position="221"/>
    </location>
</feature>
<protein>
    <recommendedName>
        <fullName evidence="3">Phospholipid/glycerol acyltransferase domain-containing protein</fullName>
    </recommendedName>
</protein>
<feature type="compositionally biased region" description="Basic and acidic residues" evidence="1">
    <location>
        <begin position="499"/>
        <end position="510"/>
    </location>
</feature>
<dbReference type="Proteomes" id="UP000783686">
    <property type="component" value="Unassembled WGS sequence"/>
</dbReference>
<keyword evidence="2" id="KW-1133">Transmembrane helix</keyword>
<evidence type="ECO:0000313" key="4">
    <source>
        <dbReference type="EMBL" id="CAD5218293.1"/>
    </source>
</evidence>
<evidence type="ECO:0000256" key="2">
    <source>
        <dbReference type="SAM" id="Phobius"/>
    </source>
</evidence>
<feature type="compositionally biased region" description="Basic and acidic residues" evidence="1">
    <location>
        <begin position="334"/>
        <end position="348"/>
    </location>
</feature>
<dbReference type="OrthoDB" id="44277at2759"/>
<keyword evidence="2" id="KW-0472">Membrane</keyword>
<sequence length="632" mass="69967">MNETTKYEILQKFANGVLDFWDDLFDYIIYPFLPLLIAFVLPAAILVFMYGCVIFMHAYGFRKQIREAYSSSVWDGVRTSIASFWDGFACAWHGYEVKGIENVPDQGPALFITFHGTLPLDIYYLIANVILYKNRTIHCVADKFVFKVPGWGAIVKLFCATPGTVEDCIANLKNGHLMIIAPGGVREALYCDPAKYNVMWGKRMGFAKVALGANVPIIPVFTTNCHEYIRTPGWARWLTRTLYERTRLPLCPIYGGFPVKMVCHLGEPMYFDPNTSPEDVRDKVKLKIESMIQQHQKLPGNIIRGIRQRFAQTAWCCYGCQKRNRKSTTASDAEVGHREAHEPLRPEENGVASLARIEETELDDGIDRSRNGNLDKNDENGRGNANGTTGTVGGAIGTVGGTNAATGTDSTTNDQSSPQNPSTAKNQPDAPTGTTHTASENLDQDEHQKVAPNTWTSKPTDQPENQSILSQTTQASLDHKFSPVHSPEMGSNCAVKSLNIEDDKASEKSIRSGTKSTDNDANLDLKDGEKNGEDNAEVDSNKAVKNLELQSLEEDEVPKNEGKSRGNEEKSAGTLLKSTENMDNFDSKDRAKSVEDNTEVDSNKAVKNLELQSLEEDEVTKNEGKSTEKDAK</sequence>
<evidence type="ECO:0000259" key="3">
    <source>
        <dbReference type="Pfam" id="PF01553"/>
    </source>
</evidence>
<dbReference type="EMBL" id="CAJFCW020000004">
    <property type="protein sequence ID" value="CAG9109898.1"/>
    <property type="molecule type" value="Genomic_DNA"/>
</dbReference>
<proteinExistence type="predicted"/>
<dbReference type="CDD" id="cd07987">
    <property type="entry name" value="LPLAT_MGAT-like"/>
    <property type="match status" value="1"/>
</dbReference>
<feature type="compositionally biased region" description="Basic and acidic residues" evidence="1">
    <location>
        <begin position="557"/>
        <end position="571"/>
    </location>
</feature>
<comment type="caution">
    <text evidence="4">The sequence shown here is derived from an EMBL/GenBank/DDBJ whole genome shotgun (WGS) entry which is preliminary data.</text>
</comment>
<accession>A0A811KPB6</accession>
<dbReference type="SUPFAM" id="SSF69593">
    <property type="entry name" value="Glycerol-3-phosphate (1)-acyltransferase"/>
    <property type="match status" value="1"/>
</dbReference>
<dbReference type="GO" id="GO:0016020">
    <property type="term" value="C:membrane"/>
    <property type="evidence" value="ECO:0007669"/>
    <property type="project" value="TreeGrafter"/>
</dbReference>
<organism evidence="4 5">
    <name type="scientific">Bursaphelenchus okinawaensis</name>
    <dbReference type="NCBI Taxonomy" id="465554"/>
    <lineage>
        <taxon>Eukaryota</taxon>
        <taxon>Metazoa</taxon>
        <taxon>Ecdysozoa</taxon>
        <taxon>Nematoda</taxon>
        <taxon>Chromadorea</taxon>
        <taxon>Rhabditida</taxon>
        <taxon>Tylenchina</taxon>
        <taxon>Tylenchomorpha</taxon>
        <taxon>Aphelenchoidea</taxon>
        <taxon>Aphelenchoididae</taxon>
        <taxon>Bursaphelenchus</taxon>
    </lineage>
</organism>
<feature type="compositionally biased region" description="Polar residues" evidence="1">
    <location>
        <begin position="511"/>
        <end position="520"/>
    </location>
</feature>
<keyword evidence="2" id="KW-0812">Transmembrane</keyword>
<feature type="compositionally biased region" description="Gly residues" evidence="1">
    <location>
        <begin position="390"/>
        <end position="400"/>
    </location>
</feature>